<name>A0A2T9Y4U3_9FUNG</name>
<dbReference type="PANTHER" id="PTHR46809:SF2">
    <property type="entry name" value="GH21273P"/>
    <property type="match status" value="1"/>
</dbReference>
<dbReference type="PROSITE" id="PS50919">
    <property type="entry name" value="MIR"/>
    <property type="match status" value="1"/>
</dbReference>
<comment type="caution">
    <text evidence="4">The sequence shown here is derived from an EMBL/GenBank/DDBJ whole genome shotgun (WGS) entry which is preliminary data.</text>
</comment>
<dbReference type="OrthoDB" id="5588846at2759"/>
<keyword evidence="5" id="KW-1185">Reference proteome</keyword>
<evidence type="ECO:0000313" key="4">
    <source>
        <dbReference type="EMBL" id="PVU87333.1"/>
    </source>
</evidence>
<dbReference type="Gene3D" id="2.80.10.50">
    <property type="match status" value="1"/>
</dbReference>
<evidence type="ECO:0000256" key="1">
    <source>
        <dbReference type="ARBA" id="ARBA00022729"/>
    </source>
</evidence>
<feature type="domain" description="MIR" evidence="3">
    <location>
        <begin position="132"/>
        <end position="187"/>
    </location>
</feature>
<dbReference type="InterPro" id="IPR016093">
    <property type="entry name" value="MIR_motif"/>
</dbReference>
<keyword evidence="2" id="KW-0677">Repeat</keyword>
<protein>
    <recommendedName>
        <fullName evidence="3">MIR domain-containing protein</fullName>
    </recommendedName>
</protein>
<dbReference type="EMBL" id="MBFR01000512">
    <property type="protein sequence ID" value="PVU87333.1"/>
    <property type="molecule type" value="Genomic_DNA"/>
</dbReference>
<dbReference type="SUPFAM" id="SSF82109">
    <property type="entry name" value="MIR domain"/>
    <property type="match status" value="1"/>
</dbReference>
<sequence>MFRLYAYAGLFGGNIKCCGPYLSAIQTVSPSNSNVNFLHSSKLKQSLFVSSTWFNSGAEFNVPVEIDSGWEYVTYGSNIKLANPNSASRLALTGVFYGTGSHQKAITATKDLASQSGFWVVQPPKNTVVTRGGQVSCGSTIRLLSPKENQYLHSHSSYESPLSGSQEVCGFSAESTDSNDEWLLECVEVSKKKSPQSDSKTPDHRLFWLRDYPIRLKHKETGLYLQVMPNKVFTRPIDGQIEISCAKAPTAQNGVWTANEGYYFNTARS</sequence>
<evidence type="ECO:0000259" key="3">
    <source>
        <dbReference type="PROSITE" id="PS50919"/>
    </source>
</evidence>
<reference evidence="4 5" key="1">
    <citation type="journal article" date="2018" name="MBio">
        <title>Comparative Genomics Reveals the Core Gene Toolbox for the Fungus-Insect Symbiosis.</title>
        <authorList>
            <person name="Wang Y."/>
            <person name="Stata M."/>
            <person name="Wang W."/>
            <person name="Stajich J.E."/>
            <person name="White M.M."/>
            <person name="Moncalvo J.M."/>
        </authorList>
    </citation>
    <scope>NUCLEOTIDE SEQUENCE [LARGE SCALE GENOMIC DNA]</scope>
    <source>
        <strain evidence="4 5">SWE-8-4</strain>
    </source>
</reference>
<organism evidence="4 5">
    <name type="scientific">Smittium simulii</name>
    <dbReference type="NCBI Taxonomy" id="133385"/>
    <lineage>
        <taxon>Eukaryota</taxon>
        <taxon>Fungi</taxon>
        <taxon>Fungi incertae sedis</taxon>
        <taxon>Zoopagomycota</taxon>
        <taxon>Kickxellomycotina</taxon>
        <taxon>Harpellomycetes</taxon>
        <taxon>Harpellales</taxon>
        <taxon>Legeriomycetaceae</taxon>
        <taxon>Smittium</taxon>
    </lineage>
</organism>
<dbReference type="PANTHER" id="PTHR46809">
    <property type="entry name" value="STROMAL CELL-DERIVED FACTOR 2-LIKE PROTEIN"/>
    <property type="match status" value="1"/>
</dbReference>
<dbReference type="AlphaFoldDB" id="A0A2T9Y4U3"/>
<accession>A0A2T9Y4U3</accession>
<dbReference type="STRING" id="133385.A0A2T9Y4U3"/>
<proteinExistence type="predicted"/>
<dbReference type="Proteomes" id="UP000245383">
    <property type="component" value="Unassembled WGS sequence"/>
</dbReference>
<keyword evidence="1" id="KW-0732">Signal</keyword>
<evidence type="ECO:0000256" key="2">
    <source>
        <dbReference type="ARBA" id="ARBA00022737"/>
    </source>
</evidence>
<evidence type="ECO:0000313" key="5">
    <source>
        <dbReference type="Proteomes" id="UP000245383"/>
    </source>
</evidence>
<dbReference type="InterPro" id="IPR036300">
    <property type="entry name" value="MIR_dom_sf"/>
</dbReference>
<gene>
    <name evidence="4" type="ORF">BB561_006382</name>
</gene>
<dbReference type="SMART" id="SM00472">
    <property type="entry name" value="MIR"/>
    <property type="match status" value="3"/>
</dbReference>